<protein>
    <submittedName>
        <fullName evidence="1">Uncharacterized protein</fullName>
    </submittedName>
</protein>
<organism evidence="1 2">
    <name type="scientific">Pluteus cervinus</name>
    <dbReference type="NCBI Taxonomy" id="181527"/>
    <lineage>
        <taxon>Eukaryota</taxon>
        <taxon>Fungi</taxon>
        <taxon>Dikarya</taxon>
        <taxon>Basidiomycota</taxon>
        <taxon>Agaricomycotina</taxon>
        <taxon>Agaricomycetes</taxon>
        <taxon>Agaricomycetidae</taxon>
        <taxon>Agaricales</taxon>
        <taxon>Pluteineae</taxon>
        <taxon>Pluteaceae</taxon>
        <taxon>Pluteus</taxon>
    </lineage>
</organism>
<keyword evidence="2" id="KW-1185">Reference proteome</keyword>
<reference evidence="1 2" key="1">
    <citation type="journal article" date="2019" name="Nat. Ecol. Evol.">
        <title>Megaphylogeny resolves global patterns of mushroom evolution.</title>
        <authorList>
            <person name="Varga T."/>
            <person name="Krizsan K."/>
            <person name="Foldi C."/>
            <person name="Dima B."/>
            <person name="Sanchez-Garcia M."/>
            <person name="Sanchez-Ramirez S."/>
            <person name="Szollosi G.J."/>
            <person name="Szarkandi J.G."/>
            <person name="Papp V."/>
            <person name="Albert L."/>
            <person name="Andreopoulos W."/>
            <person name="Angelini C."/>
            <person name="Antonin V."/>
            <person name="Barry K.W."/>
            <person name="Bougher N.L."/>
            <person name="Buchanan P."/>
            <person name="Buyck B."/>
            <person name="Bense V."/>
            <person name="Catcheside P."/>
            <person name="Chovatia M."/>
            <person name="Cooper J."/>
            <person name="Damon W."/>
            <person name="Desjardin D."/>
            <person name="Finy P."/>
            <person name="Geml J."/>
            <person name="Haridas S."/>
            <person name="Hughes K."/>
            <person name="Justo A."/>
            <person name="Karasinski D."/>
            <person name="Kautmanova I."/>
            <person name="Kiss B."/>
            <person name="Kocsube S."/>
            <person name="Kotiranta H."/>
            <person name="LaButti K.M."/>
            <person name="Lechner B.E."/>
            <person name="Liimatainen K."/>
            <person name="Lipzen A."/>
            <person name="Lukacs Z."/>
            <person name="Mihaltcheva S."/>
            <person name="Morgado L.N."/>
            <person name="Niskanen T."/>
            <person name="Noordeloos M.E."/>
            <person name="Ohm R.A."/>
            <person name="Ortiz-Santana B."/>
            <person name="Ovrebo C."/>
            <person name="Racz N."/>
            <person name="Riley R."/>
            <person name="Savchenko A."/>
            <person name="Shiryaev A."/>
            <person name="Soop K."/>
            <person name="Spirin V."/>
            <person name="Szebenyi C."/>
            <person name="Tomsovsky M."/>
            <person name="Tulloss R.E."/>
            <person name="Uehling J."/>
            <person name="Grigoriev I.V."/>
            <person name="Vagvolgyi C."/>
            <person name="Papp T."/>
            <person name="Martin F.M."/>
            <person name="Miettinen O."/>
            <person name="Hibbett D.S."/>
            <person name="Nagy L.G."/>
        </authorList>
    </citation>
    <scope>NUCLEOTIDE SEQUENCE [LARGE SCALE GENOMIC DNA]</scope>
    <source>
        <strain evidence="1 2">NL-1719</strain>
    </source>
</reference>
<evidence type="ECO:0000313" key="1">
    <source>
        <dbReference type="EMBL" id="TFK67210.1"/>
    </source>
</evidence>
<sequence length="86" mass="10189">MLVSLLFFFFPRVIFLFISISCFFTLFCNFDDDNCHPLMCLVHDINCLFIVTVPPVFRLRGLCLGFLFWLVWWIPRPNHLDLVCGL</sequence>
<dbReference type="Proteomes" id="UP000308600">
    <property type="component" value="Unassembled WGS sequence"/>
</dbReference>
<evidence type="ECO:0000313" key="2">
    <source>
        <dbReference type="Proteomes" id="UP000308600"/>
    </source>
</evidence>
<dbReference type="EMBL" id="ML208382">
    <property type="protein sequence ID" value="TFK67210.1"/>
    <property type="molecule type" value="Genomic_DNA"/>
</dbReference>
<name>A0ACD3AN62_9AGAR</name>
<gene>
    <name evidence="1" type="ORF">BDN72DRAFT_111949</name>
</gene>
<accession>A0ACD3AN62</accession>
<proteinExistence type="predicted"/>